<dbReference type="GO" id="GO:0005886">
    <property type="term" value="C:plasma membrane"/>
    <property type="evidence" value="ECO:0007669"/>
    <property type="project" value="TreeGrafter"/>
</dbReference>
<dbReference type="PANTHER" id="PTHR43298:SF2">
    <property type="entry name" value="FMN_FAD EXPORTER YEEO-RELATED"/>
    <property type="match status" value="1"/>
</dbReference>
<feature type="transmembrane region" description="Helical" evidence="2">
    <location>
        <begin position="42"/>
        <end position="69"/>
    </location>
</feature>
<accession>A0A2T3NKJ0</accession>
<dbReference type="InterPro" id="IPR002528">
    <property type="entry name" value="MATE_fam"/>
</dbReference>
<feature type="transmembrane region" description="Helical" evidence="2">
    <location>
        <begin position="392"/>
        <end position="409"/>
    </location>
</feature>
<dbReference type="PANTHER" id="PTHR43298">
    <property type="entry name" value="MULTIDRUG RESISTANCE PROTEIN NORM-RELATED"/>
    <property type="match status" value="1"/>
</dbReference>
<dbReference type="GO" id="GO:0015297">
    <property type="term" value="F:antiporter activity"/>
    <property type="evidence" value="ECO:0007669"/>
    <property type="project" value="InterPro"/>
</dbReference>
<dbReference type="NCBIfam" id="TIGR00797">
    <property type="entry name" value="matE"/>
    <property type="match status" value="1"/>
</dbReference>
<dbReference type="EMBL" id="PYMB01000001">
    <property type="protein sequence ID" value="PSW15962.1"/>
    <property type="molecule type" value="Genomic_DNA"/>
</dbReference>
<protein>
    <submittedName>
        <fullName evidence="3">MATE family efflux transporter</fullName>
    </submittedName>
</protein>
<comment type="caution">
    <text evidence="3">The sequence shown here is derived from an EMBL/GenBank/DDBJ whole genome shotgun (WGS) entry which is preliminary data.</text>
</comment>
<feature type="transmembrane region" description="Helical" evidence="2">
    <location>
        <begin position="157"/>
        <end position="177"/>
    </location>
</feature>
<dbReference type="Pfam" id="PF01554">
    <property type="entry name" value="MatE"/>
    <property type="match status" value="2"/>
</dbReference>
<keyword evidence="2" id="KW-1133">Transmembrane helix</keyword>
<feature type="transmembrane region" description="Helical" evidence="2">
    <location>
        <begin position="226"/>
        <end position="242"/>
    </location>
</feature>
<dbReference type="InterPro" id="IPR050222">
    <property type="entry name" value="MATE_MdtK"/>
</dbReference>
<feature type="transmembrane region" description="Helical" evidence="2">
    <location>
        <begin position="90"/>
        <end position="108"/>
    </location>
</feature>
<evidence type="ECO:0000313" key="4">
    <source>
        <dbReference type="Proteomes" id="UP000241346"/>
    </source>
</evidence>
<dbReference type="RefSeq" id="WP_107296584.1">
    <property type="nucleotide sequence ID" value="NZ_PYMB01000001.1"/>
</dbReference>
<dbReference type="AlphaFoldDB" id="A0A2T3NKJ0"/>
<feature type="transmembrane region" description="Helical" evidence="2">
    <location>
        <begin position="312"/>
        <end position="329"/>
    </location>
</feature>
<feature type="transmembrane region" description="Helical" evidence="2">
    <location>
        <begin position="183"/>
        <end position="205"/>
    </location>
</feature>
<organism evidence="3 4">
    <name type="scientific">Photobacterium rosenbergii</name>
    <dbReference type="NCBI Taxonomy" id="294936"/>
    <lineage>
        <taxon>Bacteria</taxon>
        <taxon>Pseudomonadati</taxon>
        <taxon>Pseudomonadota</taxon>
        <taxon>Gammaproteobacteria</taxon>
        <taxon>Vibrionales</taxon>
        <taxon>Vibrionaceae</taxon>
        <taxon>Photobacterium</taxon>
    </lineage>
</organism>
<name>A0A2T3NKJ0_9GAMM</name>
<feature type="transmembrane region" description="Helical" evidence="2">
    <location>
        <begin position="248"/>
        <end position="267"/>
    </location>
</feature>
<proteinExistence type="predicted"/>
<keyword evidence="2" id="KW-0812">Transmembrane</keyword>
<reference evidence="3 4" key="1">
    <citation type="submission" date="2018-03" db="EMBL/GenBank/DDBJ databases">
        <title>Whole genome sequencing of Histamine producing bacteria.</title>
        <authorList>
            <person name="Butler K."/>
        </authorList>
    </citation>
    <scope>NUCLEOTIDE SEQUENCE [LARGE SCALE GENOMIC DNA]</scope>
    <source>
        <strain evidence="3 4">DSM 19138</strain>
    </source>
</reference>
<evidence type="ECO:0000256" key="1">
    <source>
        <dbReference type="ARBA" id="ARBA00022448"/>
    </source>
</evidence>
<keyword evidence="2" id="KW-0472">Membrane</keyword>
<dbReference type="GO" id="GO:0042910">
    <property type="term" value="F:xenobiotic transmembrane transporter activity"/>
    <property type="evidence" value="ECO:0007669"/>
    <property type="project" value="InterPro"/>
</dbReference>
<dbReference type="Proteomes" id="UP000241346">
    <property type="component" value="Unassembled WGS sequence"/>
</dbReference>
<dbReference type="OrthoDB" id="9780160at2"/>
<keyword evidence="1" id="KW-0813">Transport</keyword>
<gene>
    <name evidence="3" type="ORF">C9J01_02845</name>
</gene>
<evidence type="ECO:0000256" key="2">
    <source>
        <dbReference type="SAM" id="Phobius"/>
    </source>
</evidence>
<feature type="transmembrane region" description="Helical" evidence="2">
    <location>
        <begin position="128"/>
        <end position="145"/>
    </location>
</feature>
<sequence length="458" mass="49206">MKKLISLAVPLIISQLVAQMLVFTDVWMMAQLSILAIAGGGLGAAVYSIVFTVAGSTVGCVANLIAIAYGKRMKNTQQGDAEVSISLKSGLLLSVILTVTLLPIFFWMDGLLLKANQDPETVVLAVEYLDALKWAMLPTLVLLVLRSLVSAFGDTRSVMVMSIVTVILNVPLSYLMAFKLEMGLAGLGYGTALAAFIVMLGYGYWVFSCNKYRNYNPFTNWHEYRLGILVPLLAIGVPIMIATLMEHALFSTVALLAGTLGAVSLAIHQIAMQCLNLSWNVAFGLSQAVSILVSQHVGQQEPAMVKRYAKQALLLVTVTSALFGAFLIAKPEFLTFVFNVEGDALAEELVAALPSVMIMVAACFVVDAWQLAAISILRGMKVVKAPTVTTGIGYWLIGLPSAWVLMNLFGLEGVWGGLAAGLAATGLMLLYILLRELRKLEGDYSQSDEVHSTAIISS</sequence>
<feature type="transmembrane region" description="Helical" evidence="2">
    <location>
        <begin position="415"/>
        <end position="434"/>
    </location>
</feature>
<feature type="transmembrane region" description="Helical" evidence="2">
    <location>
        <begin position="349"/>
        <end position="371"/>
    </location>
</feature>
<evidence type="ECO:0000313" key="3">
    <source>
        <dbReference type="EMBL" id="PSW15962.1"/>
    </source>
</evidence>